<feature type="binding site" evidence="7">
    <location>
        <position position="139"/>
    </location>
    <ligand>
        <name>substrate</name>
    </ligand>
</feature>
<evidence type="ECO:0000256" key="5">
    <source>
        <dbReference type="ARBA" id="ARBA00022840"/>
    </source>
</evidence>
<dbReference type="InterPro" id="IPR000623">
    <property type="entry name" value="Shikimate_kinase/TSH1"/>
</dbReference>
<evidence type="ECO:0000256" key="1">
    <source>
        <dbReference type="ARBA" id="ARBA00022605"/>
    </source>
</evidence>
<evidence type="ECO:0000256" key="3">
    <source>
        <dbReference type="ARBA" id="ARBA00022741"/>
    </source>
</evidence>
<feature type="binding site" evidence="7">
    <location>
        <position position="78"/>
    </location>
    <ligand>
        <name>substrate</name>
    </ligand>
</feature>
<comment type="pathway">
    <text evidence="7">Metabolic intermediate biosynthesis; chorismate biosynthesis; chorismate from D-erythrose 4-phosphate and phosphoenolpyruvate: step 5/7.</text>
</comment>
<gene>
    <name evidence="7" type="primary">aroK</name>
    <name evidence="8" type="ORF">ACFOWM_04610</name>
</gene>
<accession>A0ABV8QQP7</accession>
<keyword evidence="6 7" id="KW-0057">Aromatic amino acid biosynthesis</keyword>
<dbReference type="HAMAP" id="MF_00109">
    <property type="entry name" value="Shikimate_kinase"/>
    <property type="match status" value="1"/>
</dbReference>
<dbReference type="CDD" id="cd00464">
    <property type="entry name" value="SK"/>
    <property type="match status" value="1"/>
</dbReference>
<dbReference type="Pfam" id="PF01202">
    <property type="entry name" value="SKI"/>
    <property type="match status" value="1"/>
</dbReference>
<dbReference type="Proteomes" id="UP001595907">
    <property type="component" value="Unassembled WGS sequence"/>
</dbReference>
<dbReference type="EMBL" id="JBHSCZ010000001">
    <property type="protein sequence ID" value="MFC4262143.1"/>
    <property type="molecule type" value="Genomic_DNA"/>
</dbReference>
<keyword evidence="2 7" id="KW-0808">Transferase</keyword>
<dbReference type="RefSeq" id="WP_379707504.1">
    <property type="nucleotide sequence ID" value="NZ_JBHSCZ010000001.1"/>
</dbReference>
<keyword evidence="4 7" id="KW-0418">Kinase</keyword>
<feature type="binding site" evidence="7">
    <location>
        <position position="117"/>
    </location>
    <ligand>
        <name>ATP</name>
        <dbReference type="ChEBI" id="CHEBI:30616"/>
    </ligand>
</feature>
<dbReference type="InterPro" id="IPR027417">
    <property type="entry name" value="P-loop_NTPase"/>
</dbReference>
<protein>
    <recommendedName>
        <fullName evidence="7">Shikimate kinase</fullName>
        <shortName evidence="7">SK</shortName>
        <ecNumber evidence="7">2.7.1.71</ecNumber>
    </recommendedName>
</protein>
<evidence type="ECO:0000256" key="6">
    <source>
        <dbReference type="ARBA" id="ARBA00023141"/>
    </source>
</evidence>
<organism evidence="8 9">
    <name type="scientific">Ferruginibacter yonginensis</name>
    <dbReference type="NCBI Taxonomy" id="1310416"/>
    <lineage>
        <taxon>Bacteria</taxon>
        <taxon>Pseudomonadati</taxon>
        <taxon>Bacteroidota</taxon>
        <taxon>Chitinophagia</taxon>
        <taxon>Chitinophagales</taxon>
        <taxon>Chitinophagaceae</taxon>
        <taxon>Ferruginibacter</taxon>
    </lineage>
</organism>
<dbReference type="PANTHER" id="PTHR21087">
    <property type="entry name" value="SHIKIMATE KINASE"/>
    <property type="match status" value="1"/>
</dbReference>
<dbReference type="PANTHER" id="PTHR21087:SF16">
    <property type="entry name" value="SHIKIMATE KINASE 1, CHLOROPLASTIC"/>
    <property type="match status" value="1"/>
</dbReference>
<evidence type="ECO:0000256" key="2">
    <source>
        <dbReference type="ARBA" id="ARBA00022679"/>
    </source>
</evidence>
<evidence type="ECO:0000313" key="8">
    <source>
        <dbReference type="EMBL" id="MFC4262143.1"/>
    </source>
</evidence>
<keyword evidence="7" id="KW-0479">Metal-binding</keyword>
<dbReference type="GO" id="GO:0016301">
    <property type="term" value="F:kinase activity"/>
    <property type="evidence" value="ECO:0007669"/>
    <property type="project" value="UniProtKB-KW"/>
</dbReference>
<comment type="subcellular location">
    <subcellularLocation>
        <location evidence="7">Cytoplasm</location>
    </subcellularLocation>
</comment>
<evidence type="ECO:0000256" key="7">
    <source>
        <dbReference type="HAMAP-Rule" id="MF_00109"/>
    </source>
</evidence>
<proteinExistence type="inferred from homology"/>
<keyword evidence="9" id="KW-1185">Reference proteome</keyword>
<keyword evidence="3 7" id="KW-0547">Nucleotide-binding</keyword>
<keyword evidence="5 7" id="KW-0067">ATP-binding</keyword>
<feature type="binding site" evidence="7">
    <location>
        <begin position="10"/>
        <end position="15"/>
    </location>
    <ligand>
        <name>ATP</name>
        <dbReference type="ChEBI" id="CHEBI:30616"/>
    </ligand>
</feature>
<dbReference type="SUPFAM" id="SSF52540">
    <property type="entry name" value="P-loop containing nucleoside triphosphate hydrolases"/>
    <property type="match status" value="1"/>
</dbReference>
<dbReference type="EC" id="2.7.1.71" evidence="7"/>
<name>A0ABV8QQP7_9BACT</name>
<keyword evidence="7" id="KW-0460">Magnesium</keyword>
<comment type="caution">
    <text evidence="7">Lacks conserved residue(s) required for the propagation of feature annotation.</text>
</comment>
<feature type="binding site" evidence="7">
    <location>
        <position position="14"/>
    </location>
    <ligand>
        <name>Mg(2+)</name>
        <dbReference type="ChEBI" id="CHEBI:18420"/>
    </ligand>
</feature>
<feature type="binding site" evidence="7">
    <location>
        <position position="56"/>
    </location>
    <ligand>
        <name>substrate</name>
    </ligand>
</feature>
<reference evidence="9" key="1">
    <citation type="journal article" date="2019" name="Int. J. Syst. Evol. Microbiol.">
        <title>The Global Catalogue of Microorganisms (GCM) 10K type strain sequencing project: providing services to taxonomists for standard genome sequencing and annotation.</title>
        <authorList>
            <consortium name="The Broad Institute Genomics Platform"/>
            <consortium name="The Broad Institute Genome Sequencing Center for Infectious Disease"/>
            <person name="Wu L."/>
            <person name="Ma J."/>
        </authorList>
    </citation>
    <scope>NUCLEOTIDE SEQUENCE [LARGE SCALE GENOMIC DNA]</scope>
    <source>
        <strain evidence="9">CECT 8289</strain>
    </source>
</reference>
<comment type="caution">
    <text evidence="8">The sequence shown here is derived from an EMBL/GenBank/DDBJ whole genome shotgun (WGS) entry which is preliminary data.</text>
</comment>
<dbReference type="PRINTS" id="PR01100">
    <property type="entry name" value="SHIKIMTKNASE"/>
</dbReference>
<dbReference type="Gene3D" id="3.40.50.300">
    <property type="entry name" value="P-loop containing nucleotide triphosphate hydrolases"/>
    <property type="match status" value="1"/>
</dbReference>
<evidence type="ECO:0000313" key="9">
    <source>
        <dbReference type="Proteomes" id="UP001595907"/>
    </source>
</evidence>
<comment type="catalytic activity">
    <reaction evidence="7">
        <text>shikimate + ATP = 3-phosphoshikimate + ADP + H(+)</text>
        <dbReference type="Rhea" id="RHEA:13121"/>
        <dbReference type="ChEBI" id="CHEBI:15378"/>
        <dbReference type="ChEBI" id="CHEBI:30616"/>
        <dbReference type="ChEBI" id="CHEBI:36208"/>
        <dbReference type="ChEBI" id="CHEBI:145989"/>
        <dbReference type="ChEBI" id="CHEBI:456216"/>
        <dbReference type="EC" id="2.7.1.71"/>
    </reaction>
</comment>
<dbReference type="InterPro" id="IPR031322">
    <property type="entry name" value="Shikimate/glucono_kinase"/>
</dbReference>
<comment type="function">
    <text evidence="7">Catalyzes the specific phosphorylation of the 3-hydroxyl group of shikimic acid using ATP as a cosubstrate.</text>
</comment>
<sequence>MLIFLVGFMGAGKTYLGKQWSKKYHWSFYDVDAEIEQTEGTSIAQIFEQKGEAYFRNIEAKTLRNMQHYTKAIIACGGGTPCYFDNMQWMNEVGITVFLNASLPTIQHHIKVDQAKRPLIAGLSEVALFDFIKTKWEQRLPFYEQSSITLYPNQLNEQGFQTILNYIPHA</sequence>
<comment type="subunit">
    <text evidence="7">Monomer.</text>
</comment>
<keyword evidence="1 7" id="KW-0028">Amino-acid biosynthesis</keyword>
<keyword evidence="7" id="KW-0963">Cytoplasm</keyword>
<comment type="cofactor">
    <cofactor evidence="7">
        <name>Mg(2+)</name>
        <dbReference type="ChEBI" id="CHEBI:18420"/>
    </cofactor>
    <text evidence="7">Binds 1 Mg(2+) ion per subunit.</text>
</comment>
<feature type="binding site" evidence="7">
    <location>
        <position position="32"/>
    </location>
    <ligand>
        <name>substrate</name>
    </ligand>
</feature>
<evidence type="ECO:0000256" key="4">
    <source>
        <dbReference type="ARBA" id="ARBA00022777"/>
    </source>
</evidence>
<comment type="similarity">
    <text evidence="7">Belongs to the shikimate kinase family.</text>
</comment>